<organism evidence="1 2">
    <name type="scientific">Lutimaribacter marinistellae</name>
    <dbReference type="NCBI Taxonomy" id="1820329"/>
    <lineage>
        <taxon>Bacteria</taxon>
        <taxon>Pseudomonadati</taxon>
        <taxon>Pseudomonadota</taxon>
        <taxon>Alphaproteobacteria</taxon>
        <taxon>Rhodobacterales</taxon>
        <taxon>Roseobacteraceae</taxon>
        <taxon>Lutimaribacter</taxon>
    </lineage>
</organism>
<evidence type="ECO:0000313" key="2">
    <source>
        <dbReference type="Proteomes" id="UP001595629"/>
    </source>
</evidence>
<dbReference type="RefSeq" id="WP_386737128.1">
    <property type="nucleotide sequence ID" value="NZ_JBHRXI010000025.1"/>
</dbReference>
<proteinExistence type="predicted"/>
<keyword evidence="2" id="KW-1185">Reference proteome</keyword>
<protein>
    <recommendedName>
        <fullName evidence="3">Pilus assembly protein PilZ</fullName>
    </recommendedName>
</protein>
<comment type="caution">
    <text evidence="1">The sequence shown here is derived from an EMBL/GenBank/DDBJ whole genome shotgun (WGS) entry which is preliminary data.</text>
</comment>
<evidence type="ECO:0000313" key="1">
    <source>
        <dbReference type="EMBL" id="MFC3615845.1"/>
    </source>
</evidence>
<sequence>MANKTIEGAATQEGALKKNALAVLGIFGPENDLNALVRFPNGRVETVTRGERAERGTIVAIDREGIVVQRNGQARRIPISGG</sequence>
<accession>A0ABV7TLL8</accession>
<evidence type="ECO:0008006" key="3">
    <source>
        <dbReference type="Google" id="ProtNLM"/>
    </source>
</evidence>
<name>A0ABV7TLL8_9RHOB</name>
<reference evidence="2" key="1">
    <citation type="journal article" date="2019" name="Int. J. Syst. Evol. Microbiol.">
        <title>The Global Catalogue of Microorganisms (GCM) 10K type strain sequencing project: providing services to taxonomists for standard genome sequencing and annotation.</title>
        <authorList>
            <consortium name="The Broad Institute Genomics Platform"/>
            <consortium name="The Broad Institute Genome Sequencing Center for Infectious Disease"/>
            <person name="Wu L."/>
            <person name="Ma J."/>
        </authorList>
    </citation>
    <scope>NUCLEOTIDE SEQUENCE [LARGE SCALE GENOMIC DNA]</scope>
    <source>
        <strain evidence="2">KCTC 42911</strain>
    </source>
</reference>
<gene>
    <name evidence="1" type="ORF">ACFORG_19005</name>
</gene>
<dbReference type="EMBL" id="JBHRXI010000025">
    <property type="protein sequence ID" value="MFC3615845.1"/>
    <property type="molecule type" value="Genomic_DNA"/>
</dbReference>
<dbReference type="Proteomes" id="UP001595629">
    <property type="component" value="Unassembled WGS sequence"/>
</dbReference>